<protein>
    <submittedName>
        <fullName evidence="2">Uncharacterized protein</fullName>
    </submittedName>
</protein>
<name>A0A9I9EBA1_CUCME</name>
<sequence length="48" mass="5292">AHSDSDNDPQHSDDDPRRFFEHHSLPKSSLQLTLGSSPSSLVLLFSSV</sequence>
<reference evidence="2" key="1">
    <citation type="submission" date="2023-03" db="UniProtKB">
        <authorList>
            <consortium name="EnsemblPlants"/>
        </authorList>
    </citation>
    <scope>IDENTIFICATION</scope>
</reference>
<dbReference type="Gramene" id="MELO3C031195.2.1">
    <property type="protein sequence ID" value="MELO3C031195.2.1"/>
    <property type="gene ID" value="MELO3C031195.2"/>
</dbReference>
<evidence type="ECO:0000256" key="1">
    <source>
        <dbReference type="SAM" id="MobiDB-lite"/>
    </source>
</evidence>
<dbReference type="AlphaFoldDB" id="A0A9I9EBA1"/>
<feature type="region of interest" description="Disordered" evidence="1">
    <location>
        <begin position="1"/>
        <end position="21"/>
    </location>
</feature>
<accession>A0A9I9EBA1</accession>
<organism evidence="2">
    <name type="scientific">Cucumis melo</name>
    <name type="common">Muskmelon</name>
    <dbReference type="NCBI Taxonomy" id="3656"/>
    <lineage>
        <taxon>Eukaryota</taxon>
        <taxon>Viridiplantae</taxon>
        <taxon>Streptophyta</taxon>
        <taxon>Embryophyta</taxon>
        <taxon>Tracheophyta</taxon>
        <taxon>Spermatophyta</taxon>
        <taxon>Magnoliopsida</taxon>
        <taxon>eudicotyledons</taxon>
        <taxon>Gunneridae</taxon>
        <taxon>Pentapetalae</taxon>
        <taxon>rosids</taxon>
        <taxon>fabids</taxon>
        <taxon>Cucurbitales</taxon>
        <taxon>Cucurbitaceae</taxon>
        <taxon>Benincaseae</taxon>
        <taxon>Cucumis</taxon>
    </lineage>
</organism>
<proteinExistence type="predicted"/>
<evidence type="ECO:0000313" key="2">
    <source>
        <dbReference type="EnsemblPlants" id="MELO3C031195.2.1"/>
    </source>
</evidence>
<dbReference type="EnsemblPlants" id="MELO3C031195.2.1">
    <property type="protein sequence ID" value="MELO3C031195.2.1"/>
    <property type="gene ID" value="MELO3C031195.2"/>
</dbReference>